<evidence type="ECO:0000256" key="2">
    <source>
        <dbReference type="SAM" id="SignalP"/>
    </source>
</evidence>
<feature type="chain" id="PRO_5037471804" evidence="2">
    <location>
        <begin position="21"/>
        <end position="73"/>
    </location>
</feature>
<protein>
    <submittedName>
        <fullName evidence="3">Uncharacterized protein</fullName>
    </submittedName>
</protein>
<dbReference type="EMBL" id="JACEFF010000372">
    <property type="protein sequence ID" value="KAH9638773.1"/>
    <property type="molecule type" value="Genomic_DNA"/>
</dbReference>
<feature type="region of interest" description="Disordered" evidence="1">
    <location>
        <begin position="26"/>
        <end position="48"/>
    </location>
</feature>
<evidence type="ECO:0000256" key="1">
    <source>
        <dbReference type="SAM" id="MobiDB-lite"/>
    </source>
</evidence>
<name>A0A922MLP2_SPOEX</name>
<reference evidence="3" key="1">
    <citation type="journal article" date="2021" name="G3 (Bethesda)">
        <title>Genome and transcriptome analysis of the beet armyworm Spodoptera exigua reveals targets for pest control. .</title>
        <authorList>
            <person name="Simon S."/>
            <person name="Breeschoten T."/>
            <person name="Jansen H.J."/>
            <person name="Dirks R.P."/>
            <person name="Schranz M.E."/>
            <person name="Ros V.I.D."/>
        </authorList>
    </citation>
    <scope>NUCLEOTIDE SEQUENCE</scope>
    <source>
        <strain evidence="3">TB_SE_WUR_2020</strain>
    </source>
</reference>
<keyword evidence="2" id="KW-0732">Signal</keyword>
<dbReference type="AlphaFoldDB" id="A0A922MLP2"/>
<organism evidence="3 4">
    <name type="scientific">Spodoptera exigua</name>
    <name type="common">Beet armyworm</name>
    <name type="synonym">Noctua fulgens</name>
    <dbReference type="NCBI Taxonomy" id="7107"/>
    <lineage>
        <taxon>Eukaryota</taxon>
        <taxon>Metazoa</taxon>
        <taxon>Ecdysozoa</taxon>
        <taxon>Arthropoda</taxon>
        <taxon>Hexapoda</taxon>
        <taxon>Insecta</taxon>
        <taxon>Pterygota</taxon>
        <taxon>Neoptera</taxon>
        <taxon>Endopterygota</taxon>
        <taxon>Lepidoptera</taxon>
        <taxon>Glossata</taxon>
        <taxon>Ditrysia</taxon>
        <taxon>Noctuoidea</taxon>
        <taxon>Noctuidae</taxon>
        <taxon>Amphipyrinae</taxon>
        <taxon>Spodoptera</taxon>
    </lineage>
</organism>
<accession>A0A922MLP2</accession>
<dbReference type="Proteomes" id="UP000814243">
    <property type="component" value="Unassembled WGS sequence"/>
</dbReference>
<gene>
    <name evidence="3" type="ORF">HF086_002013</name>
</gene>
<proteinExistence type="predicted"/>
<evidence type="ECO:0000313" key="3">
    <source>
        <dbReference type="EMBL" id="KAH9638773.1"/>
    </source>
</evidence>
<evidence type="ECO:0000313" key="4">
    <source>
        <dbReference type="Proteomes" id="UP000814243"/>
    </source>
</evidence>
<comment type="caution">
    <text evidence="3">The sequence shown here is derived from an EMBL/GenBank/DDBJ whole genome shotgun (WGS) entry which is preliminary data.</text>
</comment>
<sequence>MKFLGYLLVVMAFVFAVVVGMTDNQAAGCHGGGGRPPRPPPPSTTMATTTTAATSKFIFMAIIYAYEEIWYGD</sequence>
<feature type="signal peptide" evidence="2">
    <location>
        <begin position="1"/>
        <end position="20"/>
    </location>
</feature>